<dbReference type="AlphaFoldDB" id="A0A964TAE9"/>
<evidence type="ECO:0000256" key="6">
    <source>
        <dbReference type="ARBA" id="ARBA00022842"/>
    </source>
</evidence>
<comment type="caution">
    <text evidence="13">The sequence shown here is derived from an EMBL/GenBank/DDBJ whole genome shotgun (WGS) entry which is preliminary data.</text>
</comment>
<gene>
    <name evidence="13" type="ORF">GTQ34_01405</name>
</gene>
<protein>
    <submittedName>
        <fullName evidence="13">Magnesium and cobalt transport protein CorA</fullName>
    </submittedName>
</protein>
<dbReference type="Pfam" id="PF01544">
    <property type="entry name" value="CorA"/>
    <property type="match status" value="1"/>
</dbReference>
<evidence type="ECO:0000313" key="13">
    <source>
        <dbReference type="EMBL" id="NAY90561.1"/>
    </source>
</evidence>
<dbReference type="InterPro" id="IPR045863">
    <property type="entry name" value="CorA_TM1_TM2"/>
</dbReference>
<evidence type="ECO:0000256" key="11">
    <source>
        <dbReference type="ARBA" id="ARBA00045497"/>
    </source>
</evidence>
<comment type="similarity">
    <text evidence="2">Belongs to the CorA metal ion transporter (MIT) (TC 1.A.35) family.</text>
</comment>
<keyword evidence="14" id="KW-1185">Reference proteome</keyword>
<evidence type="ECO:0000256" key="3">
    <source>
        <dbReference type="ARBA" id="ARBA00022448"/>
    </source>
</evidence>
<evidence type="ECO:0000256" key="12">
    <source>
        <dbReference type="SAM" id="Phobius"/>
    </source>
</evidence>
<proteinExistence type="inferred from homology"/>
<keyword evidence="7 12" id="KW-1133">Transmembrane helix</keyword>
<dbReference type="PANTHER" id="PTHR46494:SF1">
    <property type="entry name" value="CORA FAMILY METAL ION TRANSPORTER (EUROFUNG)"/>
    <property type="match status" value="1"/>
</dbReference>
<dbReference type="SUPFAM" id="SSF144083">
    <property type="entry name" value="Magnesium transport protein CorA, transmembrane region"/>
    <property type="match status" value="1"/>
</dbReference>
<dbReference type="InterPro" id="IPR045861">
    <property type="entry name" value="CorA_cytoplasmic_dom"/>
</dbReference>
<dbReference type="GO" id="GO:0015095">
    <property type="term" value="F:magnesium ion transmembrane transporter activity"/>
    <property type="evidence" value="ECO:0007669"/>
    <property type="project" value="TreeGrafter"/>
</dbReference>
<keyword evidence="4" id="KW-1003">Cell membrane</keyword>
<dbReference type="InterPro" id="IPR002523">
    <property type="entry name" value="MgTranspt_CorA/ZnTranspt_ZntB"/>
</dbReference>
<comment type="subcellular location">
    <subcellularLocation>
        <location evidence="1">Cell membrane</location>
        <topology evidence="1">Multi-pass membrane protein</topology>
    </subcellularLocation>
</comment>
<evidence type="ECO:0000256" key="1">
    <source>
        <dbReference type="ARBA" id="ARBA00004651"/>
    </source>
</evidence>
<name>A0A964TAE9_9FLAO</name>
<dbReference type="EMBL" id="JAAABI010000001">
    <property type="protein sequence ID" value="NAY90561.1"/>
    <property type="molecule type" value="Genomic_DNA"/>
</dbReference>
<evidence type="ECO:0000313" key="14">
    <source>
        <dbReference type="Proteomes" id="UP000667650"/>
    </source>
</evidence>
<keyword evidence="9 12" id="KW-0472">Membrane</keyword>
<sequence length="325" mass="38585">MATEFENNTWVINYSFESYYDRKFSMENDSQLSKTDKTITWVNTYGLDYPDEFRQIVLGNELDDFLLRLLLNPNLGNKVIELEDQLFLAVRILKTEDNELEAEQMFFVVAKDFVWCIQEKQGDHFDWIRQRIFDNKGIIRKKKADYLLFFILETIVNNYKQKYKELVIIEDLVYTTKQEPTPQFMVEVEQKKATIHQFKKAGHGLRDIVVKLDSVEVKGFQTKYFNELREQINGLLNEIESDIQELESQINLFFSVQGHRLNEVMKTLTIFSVVFIPLTFLAGIYGMNFDHMPELNWTNGYFMLLGVMFLVALITILIFKRKKWF</sequence>
<keyword evidence="6" id="KW-0460">Magnesium</keyword>
<dbReference type="PANTHER" id="PTHR46494">
    <property type="entry name" value="CORA FAMILY METAL ION TRANSPORTER (EUROFUNG)"/>
    <property type="match status" value="1"/>
</dbReference>
<comment type="catalytic activity">
    <reaction evidence="10">
        <text>Mg(2+)(in) = Mg(2+)(out)</text>
        <dbReference type="Rhea" id="RHEA:29827"/>
        <dbReference type="ChEBI" id="CHEBI:18420"/>
    </reaction>
</comment>
<feature type="transmembrane region" description="Helical" evidence="12">
    <location>
        <begin position="268"/>
        <end position="288"/>
    </location>
</feature>
<evidence type="ECO:0000256" key="7">
    <source>
        <dbReference type="ARBA" id="ARBA00022989"/>
    </source>
</evidence>
<evidence type="ECO:0000256" key="2">
    <source>
        <dbReference type="ARBA" id="ARBA00009765"/>
    </source>
</evidence>
<dbReference type="Gene3D" id="1.20.58.340">
    <property type="entry name" value="Magnesium transport protein CorA, transmembrane region"/>
    <property type="match status" value="2"/>
</dbReference>
<dbReference type="SUPFAM" id="SSF143865">
    <property type="entry name" value="CorA soluble domain-like"/>
    <property type="match status" value="1"/>
</dbReference>
<evidence type="ECO:0000256" key="9">
    <source>
        <dbReference type="ARBA" id="ARBA00023136"/>
    </source>
</evidence>
<evidence type="ECO:0000256" key="4">
    <source>
        <dbReference type="ARBA" id="ARBA00022475"/>
    </source>
</evidence>
<comment type="function">
    <text evidence="11">Mediates influx of magnesium ions. Alternates between open and closed states. Activated by low cytoplasmic Mg(2+) levels. Inactive when cytoplasmic Mg(2+) levels are high.</text>
</comment>
<reference evidence="13" key="1">
    <citation type="submission" date="2020-01" db="EMBL/GenBank/DDBJ databases">
        <title>Muricauda ochracea sp. nov., isolated from a tidal flat of Garorim bay in Korea.</title>
        <authorList>
            <person name="Kim D."/>
            <person name="Yoo Y."/>
            <person name="Kim J.-J."/>
        </authorList>
    </citation>
    <scope>NUCLEOTIDE SEQUENCE</scope>
    <source>
        <strain evidence="13">JGD-17</strain>
    </source>
</reference>
<keyword evidence="3" id="KW-0813">Transport</keyword>
<dbReference type="RefSeq" id="WP_166521972.1">
    <property type="nucleotide sequence ID" value="NZ_JAAABI010000001.1"/>
</dbReference>
<feature type="transmembrane region" description="Helical" evidence="12">
    <location>
        <begin position="300"/>
        <end position="319"/>
    </location>
</feature>
<dbReference type="FunFam" id="1.20.58.340:FF:000004">
    <property type="entry name" value="Magnesium transport protein CorA"/>
    <property type="match status" value="1"/>
</dbReference>
<dbReference type="Gene3D" id="3.30.460.20">
    <property type="entry name" value="CorA soluble domain-like"/>
    <property type="match status" value="1"/>
</dbReference>
<keyword evidence="5 12" id="KW-0812">Transmembrane</keyword>
<evidence type="ECO:0000256" key="10">
    <source>
        <dbReference type="ARBA" id="ARBA00034269"/>
    </source>
</evidence>
<dbReference type="GO" id="GO:0015087">
    <property type="term" value="F:cobalt ion transmembrane transporter activity"/>
    <property type="evidence" value="ECO:0007669"/>
    <property type="project" value="TreeGrafter"/>
</dbReference>
<accession>A0A964TAE9</accession>
<dbReference type="Proteomes" id="UP000667650">
    <property type="component" value="Unassembled WGS sequence"/>
</dbReference>
<keyword evidence="8" id="KW-0406">Ion transport</keyword>
<dbReference type="GO" id="GO:0000287">
    <property type="term" value="F:magnesium ion binding"/>
    <property type="evidence" value="ECO:0007669"/>
    <property type="project" value="TreeGrafter"/>
</dbReference>
<evidence type="ECO:0000256" key="5">
    <source>
        <dbReference type="ARBA" id="ARBA00022692"/>
    </source>
</evidence>
<evidence type="ECO:0000256" key="8">
    <source>
        <dbReference type="ARBA" id="ARBA00023065"/>
    </source>
</evidence>
<dbReference type="GO" id="GO:0005886">
    <property type="term" value="C:plasma membrane"/>
    <property type="evidence" value="ECO:0007669"/>
    <property type="project" value="UniProtKB-SubCell"/>
</dbReference>
<dbReference type="GO" id="GO:0050897">
    <property type="term" value="F:cobalt ion binding"/>
    <property type="evidence" value="ECO:0007669"/>
    <property type="project" value="TreeGrafter"/>
</dbReference>
<organism evidence="13 14">
    <name type="scientific">Flagellimonas ochracea</name>
    <dbReference type="NCBI Taxonomy" id="2696472"/>
    <lineage>
        <taxon>Bacteria</taxon>
        <taxon>Pseudomonadati</taxon>
        <taxon>Bacteroidota</taxon>
        <taxon>Flavobacteriia</taxon>
        <taxon>Flavobacteriales</taxon>
        <taxon>Flavobacteriaceae</taxon>
        <taxon>Flagellimonas</taxon>
    </lineage>
</organism>